<dbReference type="CDD" id="cd01647">
    <property type="entry name" value="RT_LTR"/>
    <property type="match status" value="1"/>
</dbReference>
<evidence type="ECO:0000259" key="1">
    <source>
        <dbReference type="Pfam" id="PF00078"/>
    </source>
</evidence>
<accession>A0ABQ5E9Q2</accession>
<dbReference type="InterPro" id="IPR043128">
    <property type="entry name" value="Rev_trsase/Diguanyl_cyclase"/>
</dbReference>
<proteinExistence type="predicted"/>
<dbReference type="Gene3D" id="3.10.10.10">
    <property type="entry name" value="HIV Type 1 Reverse Transcriptase, subunit A, domain 1"/>
    <property type="match status" value="1"/>
</dbReference>
<keyword evidence="2" id="KW-0548">Nucleotidyltransferase</keyword>
<dbReference type="SUPFAM" id="SSF56672">
    <property type="entry name" value="DNA/RNA polymerases"/>
    <property type="match status" value="1"/>
</dbReference>
<dbReference type="PANTHER" id="PTHR24559:SF427">
    <property type="entry name" value="RNA-DIRECTED DNA POLYMERASE"/>
    <property type="match status" value="1"/>
</dbReference>
<dbReference type="InterPro" id="IPR043502">
    <property type="entry name" value="DNA/RNA_pol_sf"/>
</dbReference>
<feature type="domain" description="Reverse transcriptase" evidence="1">
    <location>
        <begin position="40"/>
        <end position="176"/>
    </location>
</feature>
<evidence type="ECO:0000313" key="2">
    <source>
        <dbReference type="EMBL" id="GJT47597.1"/>
    </source>
</evidence>
<evidence type="ECO:0000313" key="3">
    <source>
        <dbReference type="Proteomes" id="UP001151760"/>
    </source>
</evidence>
<name>A0ABQ5E9Q2_9ASTR</name>
<reference evidence="2" key="1">
    <citation type="journal article" date="2022" name="Int. J. Mol. Sci.">
        <title>Draft Genome of Tanacetum Coccineum: Genomic Comparison of Closely Related Tanacetum-Family Plants.</title>
        <authorList>
            <person name="Yamashiro T."/>
            <person name="Shiraishi A."/>
            <person name="Nakayama K."/>
            <person name="Satake H."/>
        </authorList>
    </citation>
    <scope>NUCLEOTIDE SEQUENCE</scope>
</reference>
<sequence>MQELSGKLQELLSKGLIRTSSSPWGAPVLFLKNKDRSMSMCNDYTELDKLTIKNGYPLPRIDDLFDQIQGTTYFSKIDLRFGYHQVRVKEEDTPKIAFRTWYRHYEFLVMPFRLTNASAVIMDLMNRVCRPYLDKFMILFIEDILIYSRRKEEHEKHLYTILRLLKGDKLYAKFSK</sequence>
<keyword evidence="2" id="KW-0808">Transferase</keyword>
<dbReference type="InterPro" id="IPR053134">
    <property type="entry name" value="RNA-dir_DNA_polymerase"/>
</dbReference>
<dbReference type="GO" id="GO:0003964">
    <property type="term" value="F:RNA-directed DNA polymerase activity"/>
    <property type="evidence" value="ECO:0007669"/>
    <property type="project" value="UniProtKB-KW"/>
</dbReference>
<protein>
    <submittedName>
        <fullName evidence="2">Reverse transcriptase domain-containing protein</fullName>
    </submittedName>
</protein>
<organism evidence="2 3">
    <name type="scientific">Tanacetum coccineum</name>
    <dbReference type="NCBI Taxonomy" id="301880"/>
    <lineage>
        <taxon>Eukaryota</taxon>
        <taxon>Viridiplantae</taxon>
        <taxon>Streptophyta</taxon>
        <taxon>Embryophyta</taxon>
        <taxon>Tracheophyta</taxon>
        <taxon>Spermatophyta</taxon>
        <taxon>Magnoliopsida</taxon>
        <taxon>eudicotyledons</taxon>
        <taxon>Gunneridae</taxon>
        <taxon>Pentapetalae</taxon>
        <taxon>asterids</taxon>
        <taxon>campanulids</taxon>
        <taxon>Asterales</taxon>
        <taxon>Asteraceae</taxon>
        <taxon>Asteroideae</taxon>
        <taxon>Anthemideae</taxon>
        <taxon>Anthemidinae</taxon>
        <taxon>Tanacetum</taxon>
    </lineage>
</organism>
<dbReference type="Pfam" id="PF00078">
    <property type="entry name" value="RVT_1"/>
    <property type="match status" value="1"/>
</dbReference>
<reference evidence="2" key="2">
    <citation type="submission" date="2022-01" db="EMBL/GenBank/DDBJ databases">
        <authorList>
            <person name="Yamashiro T."/>
            <person name="Shiraishi A."/>
            <person name="Satake H."/>
            <person name="Nakayama K."/>
        </authorList>
    </citation>
    <scope>NUCLEOTIDE SEQUENCE</scope>
</reference>
<dbReference type="Proteomes" id="UP001151760">
    <property type="component" value="Unassembled WGS sequence"/>
</dbReference>
<dbReference type="InterPro" id="IPR000477">
    <property type="entry name" value="RT_dom"/>
</dbReference>
<dbReference type="PANTHER" id="PTHR24559">
    <property type="entry name" value="TRANSPOSON TY3-I GAG-POL POLYPROTEIN"/>
    <property type="match status" value="1"/>
</dbReference>
<comment type="caution">
    <text evidence="2">The sequence shown here is derived from an EMBL/GenBank/DDBJ whole genome shotgun (WGS) entry which is preliminary data.</text>
</comment>
<keyword evidence="2" id="KW-0695">RNA-directed DNA polymerase</keyword>
<gene>
    <name evidence="2" type="ORF">Tco_0973754</name>
</gene>
<dbReference type="EMBL" id="BQNB010016081">
    <property type="protein sequence ID" value="GJT47597.1"/>
    <property type="molecule type" value="Genomic_DNA"/>
</dbReference>
<keyword evidence="3" id="KW-1185">Reference proteome</keyword>
<dbReference type="Gene3D" id="3.30.70.270">
    <property type="match status" value="1"/>
</dbReference>